<evidence type="ECO:0000313" key="8">
    <source>
        <dbReference type="EMBL" id="SHO77547.1"/>
    </source>
</evidence>
<name>A0A1M8A5D8_MALS4</name>
<evidence type="ECO:0000256" key="4">
    <source>
        <dbReference type="ARBA" id="ARBA00023163"/>
    </source>
</evidence>
<feature type="region of interest" description="Disordered" evidence="6">
    <location>
        <begin position="1"/>
        <end position="38"/>
    </location>
</feature>
<dbReference type="OrthoDB" id="5778525at2759"/>
<dbReference type="PANTHER" id="PTHR15741:SF27">
    <property type="entry name" value="TRANSCRIPTION FACTOR AP-4"/>
    <property type="match status" value="1"/>
</dbReference>
<keyword evidence="3" id="KW-0238">DNA-binding</keyword>
<reference evidence="9" key="1">
    <citation type="journal article" date="2017" name="Nucleic Acids Res.">
        <title>Proteogenomics produces comprehensive and highly accurate protein-coding gene annotation in a complete genome assembly of Malassezia sympodialis.</title>
        <authorList>
            <person name="Zhu Y."/>
            <person name="Engstroem P.G."/>
            <person name="Tellgren-Roth C."/>
            <person name="Baudo C.D."/>
            <person name="Kennell J.C."/>
            <person name="Sun S."/>
            <person name="Billmyre R.B."/>
            <person name="Schroeder M.S."/>
            <person name="Andersson A."/>
            <person name="Holm T."/>
            <person name="Sigurgeirsson B."/>
            <person name="Wu G."/>
            <person name="Sankaranarayanan S.R."/>
            <person name="Siddharthan R."/>
            <person name="Sanyal K."/>
            <person name="Lundeberg J."/>
            <person name="Nystedt B."/>
            <person name="Boekhout T."/>
            <person name="Dawson T.L. Jr."/>
            <person name="Heitman J."/>
            <person name="Scheynius A."/>
            <person name="Lehtioe J."/>
        </authorList>
    </citation>
    <scope>NUCLEOTIDE SEQUENCE [LARGE SCALE GENOMIC DNA]</scope>
    <source>
        <strain evidence="9">ATCC 42132</strain>
    </source>
</reference>
<feature type="region of interest" description="Disordered" evidence="6">
    <location>
        <begin position="201"/>
        <end position="227"/>
    </location>
</feature>
<feature type="compositionally biased region" description="Polar residues" evidence="6">
    <location>
        <begin position="1"/>
        <end position="11"/>
    </location>
</feature>
<evidence type="ECO:0000313" key="9">
    <source>
        <dbReference type="Proteomes" id="UP000186303"/>
    </source>
</evidence>
<dbReference type="GO" id="GO:0046983">
    <property type="term" value="F:protein dimerization activity"/>
    <property type="evidence" value="ECO:0007669"/>
    <property type="project" value="InterPro"/>
</dbReference>
<sequence length="418" mass="48025">MEKPGETQSKSPAPKLWPQGNPPVHAGPPAPEKLKMHWTSHMDQYDVLSHPQGQSLLPYFISSQPRSDPHATPAASSSSASEAQRRRSSFDWTHPIMSNRPYAGGMQSSGPYGKDPLWRSQQMTYLHSLQQHRYRGLSRSDPYGAVRMTPDEQGNPRHFHWYRREYLPSSPLSSSRSAHDYYRRMSYEYPVRVLYESPLPSLQRHSSPAPAAPQPPRKEAMQGAEVAKLQREDLSPLQLPEIDGHLVDQYIPTDMHWLFEPINTKHQPHLDKLRERKRKLEEAWTTGDMSLSEDATLIMPEAKCKRKGSNQGLLSEAEKKANHIASEQKRRANIRKGYDMLCSMVPGLEKNSMESTQKKHLFGDEDTGDQRGSSFSEISILEEVLEHLTQRLKEHHMLLLRKHEAQQRVLSQRRRMLV</sequence>
<evidence type="ECO:0000256" key="3">
    <source>
        <dbReference type="ARBA" id="ARBA00023125"/>
    </source>
</evidence>
<dbReference type="InterPro" id="IPR036638">
    <property type="entry name" value="HLH_DNA-bd_sf"/>
</dbReference>
<dbReference type="GO" id="GO:0005634">
    <property type="term" value="C:nucleus"/>
    <property type="evidence" value="ECO:0007669"/>
    <property type="project" value="UniProtKB-SubCell"/>
</dbReference>
<keyword evidence="4" id="KW-0804">Transcription</keyword>
<dbReference type="PROSITE" id="PS50888">
    <property type="entry name" value="BHLH"/>
    <property type="match status" value="1"/>
</dbReference>
<dbReference type="Gene3D" id="4.10.280.10">
    <property type="entry name" value="Helix-loop-helix DNA-binding domain"/>
    <property type="match status" value="1"/>
</dbReference>
<dbReference type="VEuPathDB" id="FungiDB:MSYG_1889"/>
<dbReference type="STRING" id="1230383.A0A1M8A5D8"/>
<keyword evidence="2" id="KW-0805">Transcription regulation</keyword>
<evidence type="ECO:0000256" key="6">
    <source>
        <dbReference type="SAM" id="MobiDB-lite"/>
    </source>
</evidence>
<dbReference type="GO" id="GO:0000981">
    <property type="term" value="F:DNA-binding transcription factor activity, RNA polymerase II-specific"/>
    <property type="evidence" value="ECO:0007669"/>
    <property type="project" value="TreeGrafter"/>
</dbReference>
<keyword evidence="9" id="KW-1185">Reference proteome</keyword>
<dbReference type="Proteomes" id="UP000186303">
    <property type="component" value="Chromosome 3"/>
</dbReference>
<evidence type="ECO:0000256" key="2">
    <source>
        <dbReference type="ARBA" id="ARBA00023015"/>
    </source>
</evidence>
<dbReference type="EMBL" id="LT671823">
    <property type="protein sequence ID" value="SHO77547.1"/>
    <property type="molecule type" value="Genomic_DNA"/>
</dbReference>
<organism evidence="8 9">
    <name type="scientific">Malassezia sympodialis (strain ATCC 42132)</name>
    <name type="common">Atopic eczema-associated yeast</name>
    <dbReference type="NCBI Taxonomy" id="1230383"/>
    <lineage>
        <taxon>Eukaryota</taxon>
        <taxon>Fungi</taxon>
        <taxon>Dikarya</taxon>
        <taxon>Basidiomycota</taxon>
        <taxon>Ustilaginomycotina</taxon>
        <taxon>Malasseziomycetes</taxon>
        <taxon>Malasseziales</taxon>
        <taxon>Malasseziaceae</taxon>
        <taxon>Malassezia</taxon>
    </lineage>
</organism>
<dbReference type="InterPro" id="IPR052207">
    <property type="entry name" value="Max-like/E-box_TFs"/>
</dbReference>
<evidence type="ECO:0000259" key="7">
    <source>
        <dbReference type="PROSITE" id="PS50888"/>
    </source>
</evidence>
<feature type="region of interest" description="Disordered" evidence="6">
    <location>
        <begin position="59"/>
        <end position="108"/>
    </location>
</feature>
<comment type="subcellular location">
    <subcellularLocation>
        <location evidence="1">Nucleus</location>
    </subcellularLocation>
</comment>
<dbReference type="AlphaFoldDB" id="A0A1M8A5D8"/>
<dbReference type="GO" id="GO:0000978">
    <property type="term" value="F:RNA polymerase II cis-regulatory region sequence-specific DNA binding"/>
    <property type="evidence" value="ECO:0007669"/>
    <property type="project" value="TreeGrafter"/>
</dbReference>
<protein>
    <recommendedName>
        <fullName evidence="7">BHLH domain-containing protein</fullName>
    </recommendedName>
</protein>
<proteinExistence type="predicted"/>
<accession>A0A1M8A5D8</accession>
<dbReference type="Pfam" id="PF00010">
    <property type="entry name" value="HLH"/>
    <property type="match status" value="1"/>
</dbReference>
<feature type="domain" description="BHLH" evidence="7">
    <location>
        <begin position="318"/>
        <end position="391"/>
    </location>
</feature>
<gene>
    <name evidence="8" type="ORF">MSYG_1889</name>
</gene>
<keyword evidence="5" id="KW-0539">Nucleus</keyword>
<evidence type="ECO:0000256" key="5">
    <source>
        <dbReference type="ARBA" id="ARBA00023242"/>
    </source>
</evidence>
<dbReference type="InterPro" id="IPR011598">
    <property type="entry name" value="bHLH_dom"/>
</dbReference>
<dbReference type="SUPFAM" id="SSF47459">
    <property type="entry name" value="HLH, helix-loop-helix DNA-binding domain"/>
    <property type="match status" value="1"/>
</dbReference>
<evidence type="ECO:0000256" key="1">
    <source>
        <dbReference type="ARBA" id="ARBA00004123"/>
    </source>
</evidence>
<dbReference type="PANTHER" id="PTHR15741">
    <property type="entry name" value="BASIC HELIX-LOOP-HELIX ZIP TRANSCRIPTION FACTOR"/>
    <property type="match status" value="1"/>
</dbReference>